<gene>
    <name evidence="2" type="ORF">OKA104_LOCUS54669</name>
</gene>
<protein>
    <submittedName>
        <fullName evidence="2">Uncharacterized protein</fullName>
    </submittedName>
</protein>
<dbReference type="AlphaFoldDB" id="A0A820T633"/>
<evidence type="ECO:0000313" key="2">
    <source>
        <dbReference type="EMBL" id="CAF4460567.1"/>
    </source>
</evidence>
<dbReference type="EMBL" id="CAJOAY010036922">
    <property type="protein sequence ID" value="CAF4460567.1"/>
    <property type="molecule type" value="Genomic_DNA"/>
</dbReference>
<evidence type="ECO:0000256" key="1">
    <source>
        <dbReference type="SAM" id="MobiDB-lite"/>
    </source>
</evidence>
<organism evidence="2 3">
    <name type="scientific">Adineta steineri</name>
    <dbReference type="NCBI Taxonomy" id="433720"/>
    <lineage>
        <taxon>Eukaryota</taxon>
        <taxon>Metazoa</taxon>
        <taxon>Spiralia</taxon>
        <taxon>Gnathifera</taxon>
        <taxon>Rotifera</taxon>
        <taxon>Eurotatoria</taxon>
        <taxon>Bdelloidea</taxon>
        <taxon>Adinetida</taxon>
        <taxon>Adinetidae</taxon>
        <taxon>Adineta</taxon>
    </lineage>
</organism>
<accession>A0A820T633</accession>
<comment type="caution">
    <text evidence="2">The sequence shown here is derived from an EMBL/GenBank/DDBJ whole genome shotgun (WGS) entry which is preliminary data.</text>
</comment>
<name>A0A820T633_9BILA</name>
<feature type="non-terminal residue" evidence="2">
    <location>
        <position position="1"/>
    </location>
</feature>
<evidence type="ECO:0000313" key="3">
    <source>
        <dbReference type="Proteomes" id="UP000663881"/>
    </source>
</evidence>
<feature type="region of interest" description="Disordered" evidence="1">
    <location>
        <begin position="1"/>
        <end position="48"/>
    </location>
</feature>
<sequence length="72" mass="8196">MSDIRSPIETKSPGKVLSKISAERSFDSDSGDGFDSVTPKTPPPPPKEKYFELIFFSFIDHQIKFQFSEARR</sequence>
<proteinExistence type="predicted"/>
<reference evidence="2" key="1">
    <citation type="submission" date="2021-02" db="EMBL/GenBank/DDBJ databases">
        <authorList>
            <person name="Nowell W R."/>
        </authorList>
    </citation>
    <scope>NUCLEOTIDE SEQUENCE</scope>
</reference>
<dbReference type="Proteomes" id="UP000663881">
    <property type="component" value="Unassembled WGS sequence"/>
</dbReference>